<keyword evidence="1" id="KW-0812">Transmembrane</keyword>
<reference evidence="2" key="1">
    <citation type="submission" date="2013-08" db="EMBL/GenBank/DDBJ databases">
        <authorList>
            <person name="Mendez C."/>
            <person name="Richter M."/>
            <person name="Ferrer M."/>
            <person name="Sanchez J."/>
        </authorList>
    </citation>
    <scope>NUCLEOTIDE SEQUENCE</scope>
</reference>
<evidence type="ECO:0000256" key="1">
    <source>
        <dbReference type="SAM" id="Phobius"/>
    </source>
</evidence>
<feature type="transmembrane region" description="Helical" evidence="1">
    <location>
        <begin position="144"/>
        <end position="169"/>
    </location>
</feature>
<organism evidence="2">
    <name type="scientific">mine drainage metagenome</name>
    <dbReference type="NCBI Taxonomy" id="410659"/>
    <lineage>
        <taxon>unclassified sequences</taxon>
        <taxon>metagenomes</taxon>
        <taxon>ecological metagenomes</taxon>
    </lineage>
</organism>
<protein>
    <submittedName>
        <fullName evidence="2">Permease component of an ABC-transporter</fullName>
    </submittedName>
</protein>
<keyword evidence="1" id="KW-0472">Membrane</keyword>
<proteinExistence type="predicted"/>
<accession>T1AEA5</accession>
<feature type="transmembrane region" description="Helical" evidence="1">
    <location>
        <begin position="26"/>
        <end position="47"/>
    </location>
</feature>
<dbReference type="AlphaFoldDB" id="T1AEA5"/>
<name>T1AEA5_9ZZZZ</name>
<dbReference type="EMBL" id="AUZY01010255">
    <property type="protein sequence ID" value="EQD39334.1"/>
    <property type="molecule type" value="Genomic_DNA"/>
</dbReference>
<sequence length="171" mass="17966">MAGPASDLAQFRTAFRYQLRAYLRTWRFVGPLIFVTAVSIVILAVQLHNGVAEVTANHPAASDELSAYLAEITDAVIITGAFLGGDALAVDLGGGPGYLMLALPVRRRTLFAGRFAAAAVTGAVIGLVYFAFGAGTVQYFYATIPAAIPLSIGLAFLFLLAVLAVAFFFSS</sequence>
<evidence type="ECO:0000313" key="2">
    <source>
        <dbReference type="EMBL" id="EQD39334.1"/>
    </source>
</evidence>
<feature type="transmembrane region" description="Helical" evidence="1">
    <location>
        <begin position="111"/>
        <end position="132"/>
    </location>
</feature>
<feature type="transmembrane region" description="Helical" evidence="1">
    <location>
        <begin position="67"/>
        <end position="90"/>
    </location>
</feature>
<gene>
    <name evidence="2" type="ORF">B1B_15409</name>
</gene>
<keyword evidence="1" id="KW-1133">Transmembrane helix</keyword>
<reference evidence="2" key="2">
    <citation type="journal article" date="2014" name="ISME J.">
        <title>Microbial stratification in low pH oxic and suboxic macroscopic growths along an acid mine drainage.</title>
        <authorList>
            <person name="Mendez-Garcia C."/>
            <person name="Mesa V."/>
            <person name="Sprenger R.R."/>
            <person name="Richter M."/>
            <person name="Diez M.S."/>
            <person name="Solano J."/>
            <person name="Bargiela R."/>
            <person name="Golyshina O.V."/>
            <person name="Manteca A."/>
            <person name="Ramos J.L."/>
            <person name="Gallego J.R."/>
            <person name="Llorente I."/>
            <person name="Martins Dos Santos V.A."/>
            <person name="Jensen O.N."/>
            <person name="Pelaez A.I."/>
            <person name="Sanchez J."/>
            <person name="Ferrer M."/>
        </authorList>
    </citation>
    <scope>NUCLEOTIDE SEQUENCE</scope>
</reference>
<feature type="non-terminal residue" evidence="2">
    <location>
        <position position="171"/>
    </location>
</feature>
<comment type="caution">
    <text evidence="2">The sequence shown here is derived from an EMBL/GenBank/DDBJ whole genome shotgun (WGS) entry which is preliminary data.</text>
</comment>